<evidence type="ECO:0000256" key="1">
    <source>
        <dbReference type="SAM" id="MobiDB-lite"/>
    </source>
</evidence>
<proteinExistence type="predicted"/>
<feature type="compositionally biased region" description="Pro residues" evidence="1">
    <location>
        <begin position="59"/>
        <end position="70"/>
    </location>
</feature>
<feature type="compositionally biased region" description="Basic residues" evidence="1">
    <location>
        <begin position="74"/>
        <end position="86"/>
    </location>
</feature>
<name>A0ABU6T9P5_9FABA</name>
<dbReference type="EMBL" id="JASCZI010090693">
    <property type="protein sequence ID" value="MED6145085.1"/>
    <property type="molecule type" value="Genomic_DNA"/>
</dbReference>
<gene>
    <name evidence="2" type="ORF">PIB30_021739</name>
</gene>
<reference evidence="2 3" key="1">
    <citation type="journal article" date="2023" name="Plants (Basel)">
        <title>Bridging the Gap: Combining Genomics and Transcriptomics Approaches to Understand Stylosanthes scabra, an Orphan Legume from the Brazilian Caatinga.</title>
        <authorList>
            <person name="Ferreira-Neto J.R.C."/>
            <person name="da Silva M.D."/>
            <person name="Binneck E."/>
            <person name="de Melo N.F."/>
            <person name="da Silva R.H."/>
            <person name="de Melo A.L.T.M."/>
            <person name="Pandolfi V."/>
            <person name="Bustamante F.O."/>
            <person name="Brasileiro-Vidal A.C."/>
            <person name="Benko-Iseppon A.M."/>
        </authorList>
    </citation>
    <scope>NUCLEOTIDE SEQUENCE [LARGE SCALE GENOMIC DNA]</scope>
    <source>
        <tissue evidence="2">Leaves</tissue>
    </source>
</reference>
<organism evidence="2 3">
    <name type="scientific">Stylosanthes scabra</name>
    <dbReference type="NCBI Taxonomy" id="79078"/>
    <lineage>
        <taxon>Eukaryota</taxon>
        <taxon>Viridiplantae</taxon>
        <taxon>Streptophyta</taxon>
        <taxon>Embryophyta</taxon>
        <taxon>Tracheophyta</taxon>
        <taxon>Spermatophyta</taxon>
        <taxon>Magnoliopsida</taxon>
        <taxon>eudicotyledons</taxon>
        <taxon>Gunneridae</taxon>
        <taxon>Pentapetalae</taxon>
        <taxon>rosids</taxon>
        <taxon>fabids</taxon>
        <taxon>Fabales</taxon>
        <taxon>Fabaceae</taxon>
        <taxon>Papilionoideae</taxon>
        <taxon>50 kb inversion clade</taxon>
        <taxon>dalbergioids sensu lato</taxon>
        <taxon>Dalbergieae</taxon>
        <taxon>Pterocarpus clade</taxon>
        <taxon>Stylosanthes</taxon>
    </lineage>
</organism>
<evidence type="ECO:0000313" key="3">
    <source>
        <dbReference type="Proteomes" id="UP001341840"/>
    </source>
</evidence>
<dbReference type="Proteomes" id="UP001341840">
    <property type="component" value="Unassembled WGS sequence"/>
</dbReference>
<keyword evidence="3" id="KW-1185">Reference proteome</keyword>
<comment type="caution">
    <text evidence="2">The sequence shown here is derived from an EMBL/GenBank/DDBJ whole genome shotgun (WGS) entry which is preliminary data.</text>
</comment>
<feature type="region of interest" description="Disordered" evidence="1">
    <location>
        <begin position="1"/>
        <end position="91"/>
    </location>
</feature>
<sequence length="147" mass="16003">MAERGAVRGTGRATGRGRGTSSPSSTASPSTSATPGSTQVTSSPSPYLVILNPEYHGPSSPPAPTVPPTMPSWTRRRKPRAFRKKEKKDQIEMKSFEIPNLTQQASGIQRGKYNDGMVTEISKTTPTTLSFEKCEETIVLFLPHQQK</sequence>
<protein>
    <submittedName>
        <fullName evidence="2">Uncharacterized protein</fullName>
    </submittedName>
</protein>
<accession>A0ABU6T9P5</accession>
<feature type="compositionally biased region" description="Low complexity" evidence="1">
    <location>
        <begin position="19"/>
        <end position="38"/>
    </location>
</feature>
<evidence type="ECO:0000313" key="2">
    <source>
        <dbReference type="EMBL" id="MED6145085.1"/>
    </source>
</evidence>